<proteinExistence type="predicted"/>
<evidence type="ECO:0000313" key="3">
    <source>
        <dbReference type="Proteomes" id="UP000322876"/>
    </source>
</evidence>
<evidence type="ECO:0000313" key="2">
    <source>
        <dbReference type="EMBL" id="KAA0258810.1"/>
    </source>
</evidence>
<dbReference type="PANTHER" id="PTHR22617:SF23">
    <property type="entry name" value="CHEMOTAXIS PROTEIN CHEW"/>
    <property type="match status" value="1"/>
</dbReference>
<keyword evidence="3" id="KW-1185">Reference proteome</keyword>
<dbReference type="InterPro" id="IPR039315">
    <property type="entry name" value="CheW"/>
</dbReference>
<dbReference type="Proteomes" id="UP000322876">
    <property type="component" value="Unassembled WGS sequence"/>
</dbReference>
<dbReference type="EMBL" id="VFJB01000003">
    <property type="protein sequence ID" value="KAA0258810.1"/>
    <property type="molecule type" value="Genomic_DNA"/>
</dbReference>
<feature type="domain" description="CheW-like" evidence="1">
    <location>
        <begin position="30"/>
        <end position="164"/>
    </location>
</feature>
<dbReference type="PANTHER" id="PTHR22617">
    <property type="entry name" value="CHEMOTAXIS SENSOR HISTIDINE KINASE-RELATED"/>
    <property type="match status" value="1"/>
</dbReference>
<dbReference type="Pfam" id="PF01584">
    <property type="entry name" value="CheW"/>
    <property type="match status" value="1"/>
</dbReference>
<protein>
    <recommendedName>
        <fullName evidence="1">CheW-like domain-containing protein</fullName>
    </recommendedName>
</protein>
<gene>
    <name evidence="2" type="ORF">FHQ18_02350</name>
</gene>
<dbReference type="Gene3D" id="2.30.30.40">
    <property type="entry name" value="SH3 Domains"/>
    <property type="match status" value="1"/>
</dbReference>
<reference evidence="2 3" key="1">
    <citation type="submission" date="2019-06" db="EMBL/GenBank/DDBJ databases">
        <title>Genomic insights into carbon and energy metabolism of Deferribacter autotrophicus revealed new metabolic traits in the phylum Deferribacteres.</title>
        <authorList>
            <person name="Slobodkin A.I."/>
            <person name="Slobodkina G.B."/>
            <person name="Allioux M."/>
            <person name="Alain K."/>
            <person name="Jebbar M."/>
            <person name="Shadrin V."/>
            <person name="Kublanov I.V."/>
            <person name="Toshchakov S.V."/>
            <person name="Bonch-Osmolovskaya E.A."/>
        </authorList>
    </citation>
    <scope>NUCLEOTIDE SEQUENCE [LARGE SCALE GENOMIC DNA]</scope>
    <source>
        <strain evidence="2 3">SL50</strain>
    </source>
</reference>
<dbReference type="SUPFAM" id="SSF50341">
    <property type="entry name" value="CheW-like"/>
    <property type="match status" value="1"/>
</dbReference>
<dbReference type="InterPro" id="IPR002545">
    <property type="entry name" value="CheW-lke_dom"/>
</dbReference>
<dbReference type="Gene3D" id="2.40.50.180">
    <property type="entry name" value="CheA-289, Domain 4"/>
    <property type="match status" value="1"/>
</dbReference>
<sequence length="164" mass="18999">MDQNCEEVSVIKELLDKKLKKDVFADKVEKETFIECKVGNFIFFINLKDVYIILDFKPLVEIPGAPPHLLGLVYYQGEVIPILDLKSYLNQTLVQKTIDTRYVIIKAKDELLGIFVDESSKMISIPKPSIEPVDEELFSFKCKYQNDEIKILDVLKCYNVFKID</sequence>
<dbReference type="OrthoDB" id="9794382at2"/>
<dbReference type="GO" id="GO:0005829">
    <property type="term" value="C:cytosol"/>
    <property type="evidence" value="ECO:0007669"/>
    <property type="project" value="TreeGrafter"/>
</dbReference>
<evidence type="ECO:0000259" key="1">
    <source>
        <dbReference type="PROSITE" id="PS50851"/>
    </source>
</evidence>
<comment type="caution">
    <text evidence="2">The sequence shown here is derived from an EMBL/GenBank/DDBJ whole genome shotgun (WGS) entry which is preliminary data.</text>
</comment>
<dbReference type="InterPro" id="IPR036061">
    <property type="entry name" value="CheW-like_dom_sf"/>
</dbReference>
<organism evidence="2 3">
    <name type="scientific">Deferribacter autotrophicus</name>
    <dbReference type="NCBI Taxonomy" id="500465"/>
    <lineage>
        <taxon>Bacteria</taxon>
        <taxon>Pseudomonadati</taxon>
        <taxon>Deferribacterota</taxon>
        <taxon>Deferribacteres</taxon>
        <taxon>Deferribacterales</taxon>
        <taxon>Deferribacteraceae</taxon>
        <taxon>Deferribacter</taxon>
    </lineage>
</organism>
<dbReference type="GO" id="GO:0006935">
    <property type="term" value="P:chemotaxis"/>
    <property type="evidence" value="ECO:0007669"/>
    <property type="project" value="InterPro"/>
</dbReference>
<dbReference type="GO" id="GO:0007165">
    <property type="term" value="P:signal transduction"/>
    <property type="evidence" value="ECO:0007669"/>
    <property type="project" value="InterPro"/>
</dbReference>
<dbReference type="PROSITE" id="PS50851">
    <property type="entry name" value="CHEW"/>
    <property type="match status" value="1"/>
</dbReference>
<name>A0A5A8F551_9BACT</name>
<dbReference type="AlphaFoldDB" id="A0A5A8F551"/>
<accession>A0A5A8F551</accession>
<dbReference type="SMART" id="SM00260">
    <property type="entry name" value="CheW"/>
    <property type="match status" value="1"/>
</dbReference>